<evidence type="ECO:0000313" key="7">
    <source>
        <dbReference type="EMBL" id="QEJ96814.1"/>
    </source>
</evidence>
<organism evidence="5 9">
    <name type="scientific">Treponema phagedenis</name>
    <dbReference type="NCBI Taxonomy" id="162"/>
    <lineage>
        <taxon>Bacteria</taxon>
        <taxon>Pseudomonadati</taxon>
        <taxon>Spirochaetota</taxon>
        <taxon>Spirochaetia</taxon>
        <taxon>Spirochaetales</taxon>
        <taxon>Treponemataceae</taxon>
        <taxon>Treponema</taxon>
    </lineage>
</organism>
<dbReference type="CDD" id="cd14864">
    <property type="entry name" value="Fe-ADH-like"/>
    <property type="match status" value="1"/>
</dbReference>
<evidence type="ECO:0000313" key="10">
    <source>
        <dbReference type="Proteomes" id="UP000323594"/>
    </source>
</evidence>
<evidence type="ECO:0000313" key="6">
    <source>
        <dbReference type="EMBL" id="QEJ96743.1"/>
    </source>
</evidence>
<evidence type="ECO:0000256" key="1">
    <source>
        <dbReference type="ARBA" id="ARBA00007358"/>
    </source>
</evidence>
<dbReference type="EMBL" id="CP042817">
    <property type="protein sequence ID" value="QEJ96903.1"/>
    <property type="molecule type" value="Genomic_DNA"/>
</dbReference>
<gene>
    <name evidence="6" type="ORF">FUT82_01120</name>
    <name evidence="7" type="ORF">FUT82_01660</name>
    <name evidence="8" type="ORF">FUT82_02175</name>
    <name evidence="5" type="ORF">TPHV1_140034</name>
</gene>
<dbReference type="GO" id="GO:0004022">
    <property type="term" value="F:alcohol dehydrogenase (NAD+) activity"/>
    <property type="evidence" value="ECO:0007669"/>
    <property type="project" value="UniProtKB-EC"/>
</dbReference>
<evidence type="ECO:0000259" key="4">
    <source>
        <dbReference type="Pfam" id="PF25137"/>
    </source>
</evidence>
<protein>
    <submittedName>
        <fullName evidence="5">Alcohol dehydrogenase, iron-dependent</fullName>
        <ecNumber evidence="5">1.1.1.1</ecNumber>
    </submittedName>
    <submittedName>
        <fullName evidence="6">Iron-containing alcohol dehydrogenase</fullName>
    </submittedName>
</protein>
<keyword evidence="2 5" id="KW-0560">Oxidoreductase</keyword>
<name>A0A0B7GWS6_TREPH</name>
<dbReference type="GO" id="GO:0046872">
    <property type="term" value="F:metal ion binding"/>
    <property type="evidence" value="ECO:0007669"/>
    <property type="project" value="InterPro"/>
</dbReference>
<dbReference type="EMBL" id="CP042817">
    <property type="protein sequence ID" value="QEJ96814.1"/>
    <property type="molecule type" value="Genomic_DNA"/>
</dbReference>
<dbReference type="AlphaFoldDB" id="A0A0B7GWS6"/>
<dbReference type="PANTHER" id="PTHR11496:SF102">
    <property type="entry name" value="ALCOHOL DEHYDROGENASE 4"/>
    <property type="match status" value="1"/>
</dbReference>
<proteinExistence type="inferred from homology"/>
<dbReference type="InterPro" id="IPR001670">
    <property type="entry name" value="ADH_Fe/GldA"/>
</dbReference>
<dbReference type="InterPro" id="IPR056798">
    <property type="entry name" value="ADH_Fe_C"/>
</dbReference>
<evidence type="ECO:0000313" key="9">
    <source>
        <dbReference type="Proteomes" id="UP000042527"/>
    </source>
</evidence>
<reference evidence="6 10" key="3">
    <citation type="submission" date="2019-08" db="EMBL/GenBank/DDBJ databases">
        <authorList>
            <person name="Kuhnert P."/>
        </authorList>
    </citation>
    <scope>NUCLEOTIDE SEQUENCE [LARGE SCALE GENOMIC DNA]</scope>
    <source>
        <strain evidence="6 10">B36.5</strain>
    </source>
</reference>
<feature type="domain" description="Fe-containing alcohol dehydrogenase-like C-terminal" evidence="4">
    <location>
        <begin position="198"/>
        <end position="382"/>
    </location>
</feature>
<evidence type="ECO:0000313" key="5">
    <source>
        <dbReference type="EMBL" id="CEM61086.1"/>
    </source>
</evidence>
<dbReference type="EMBL" id="CDNC01000006">
    <property type="protein sequence ID" value="CEM61086.1"/>
    <property type="molecule type" value="Genomic_DNA"/>
</dbReference>
<dbReference type="EC" id="1.1.1.1" evidence="5"/>
<dbReference type="GeneID" id="57751857"/>
<dbReference type="EMBL" id="CP042817">
    <property type="protein sequence ID" value="QEJ96743.1"/>
    <property type="molecule type" value="Genomic_DNA"/>
</dbReference>
<dbReference type="Gene3D" id="3.40.50.1970">
    <property type="match status" value="1"/>
</dbReference>
<dbReference type="SUPFAM" id="SSF56796">
    <property type="entry name" value="Dehydroquinate synthase-like"/>
    <property type="match status" value="1"/>
</dbReference>
<keyword evidence="9" id="KW-1185">Reference proteome</keyword>
<reference evidence="5" key="2">
    <citation type="submission" date="2015-01" db="EMBL/GenBank/DDBJ databases">
        <authorList>
            <person name="Xiang T."/>
            <person name="Song Y."/>
            <person name="Huang L."/>
            <person name="Wang B."/>
            <person name="Wu P."/>
        </authorList>
    </citation>
    <scope>NUCLEOTIDE SEQUENCE [LARGE SCALE GENOMIC DNA]</scope>
    <source>
        <strain evidence="5">V1</strain>
    </source>
</reference>
<dbReference type="Proteomes" id="UP000042527">
    <property type="component" value="Unassembled WGS sequence"/>
</dbReference>
<evidence type="ECO:0000313" key="8">
    <source>
        <dbReference type="EMBL" id="QEJ96903.1"/>
    </source>
</evidence>
<evidence type="ECO:0000256" key="2">
    <source>
        <dbReference type="ARBA" id="ARBA00023002"/>
    </source>
</evidence>
<feature type="domain" description="Alcohol dehydrogenase iron-type/glycerol dehydrogenase GldA" evidence="3">
    <location>
        <begin position="11"/>
        <end position="176"/>
    </location>
</feature>
<dbReference type="InterPro" id="IPR039697">
    <property type="entry name" value="Alcohol_dehydrogenase_Fe"/>
</dbReference>
<dbReference type="Proteomes" id="UP000323594">
    <property type="component" value="Chromosome"/>
</dbReference>
<comment type="similarity">
    <text evidence="1">Belongs to the iron-containing alcohol dehydrogenase family.</text>
</comment>
<dbReference type="Pfam" id="PF25137">
    <property type="entry name" value="ADH_Fe_C"/>
    <property type="match status" value="1"/>
</dbReference>
<dbReference type="Gene3D" id="1.20.1090.10">
    <property type="entry name" value="Dehydroquinate synthase-like - alpha domain"/>
    <property type="match status" value="1"/>
</dbReference>
<dbReference type="Pfam" id="PF00465">
    <property type="entry name" value="Fe-ADH"/>
    <property type="match status" value="1"/>
</dbReference>
<dbReference type="PANTHER" id="PTHR11496">
    <property type="entry name" value="ALCOHOL DEHYDROGENASE"/>
    <property type="match status" value="1"/>
</dbReference>
<accession>A0A0B7GWS6</accession>
<dbReference type="OrthoDB" id="355310at2"/>
<sequence>MADFIFKPLPNIILGNYSLLRIGGEVEKFGSSFMLIIDPMLKGTDLLKTITSSLEKKGISTLVFDGIGSAAETAVINRALELARAAHIGGVIYAGGIAPAGVGRAVAALYNESDDIYDYVEGKPCKADSLPFIAIPTTCRDPFSFSGLSPVLDSRNGKLSLLKVPEKLCSLCIFDPGCYSEVAPNAAIAMILQGIGMAFEGYSSTKTNFFSETVLGKAIELFLISLDPQRDKLVGVPREELIAQAACLTSIGLASSAPGLGTAMALTCSGRYKISSSLISTILLPHVLNYSISSSLNKILILARMLKMDTKGMEPLAIALATIDEVRRLLAQANLPTRLKDLNLTIEQLVPVAEDSMKLSFINYIPYSMTSNDIFEILKQAY</sequence>
<dbReference type="RefSeq" id="WP_002700693.1">
    <property type="nucleotide sequence ID" value="NZ_CDNC01000006.1"/>
</dbReference>
<evidence type="ECO:0000259" key="3">
    <source>
        <dbReference type="Pfam" id="PF00465"/>
    </source>
</evidence>
<reference evidence="9" key="1">
    <citation type="submission" date="2015-01" db="EMBL/GenBank/DDBJ databases">
        <authorList>
            <person name="Manzoor Shahid"/>
            <person name="Zubair Saima"/>
        </authorList>
    </citation>
    <scope>NUCLEOTIDE SEQUENCE [LARGE SCALE GENOMIC DNA]</scope>
    <source>
        <strain evidence="9">V1</strain>
    </source>
</reference>